<evidence type="ECO:0000313" key="2">
    <source>
        <dbReference type="Proteomes" id="UP001220610"/>
    </source>
</evidence>
<accession>A0AAJ5WZD0</accession>
<sequence>MKTRLNLTIDQALLESMKAYAANKHTSVSELVETYFKRISRPAKRKNILHLVDQLKAPATDPKADLKELFYQEQSEKYGF</sequence>
<dbReference type="EMBL" id="CP119311">
    <property type="protein sequence ID" value="WEK37185.1"/>
    <property type="molecule type" value="Genomic_DNA"/>
</dbReference>
<name>A0AAJ5WZD0_9BACT</name>
<evidence type="ECO:0000313" key="1">
    <source>
        <dbReference type="EMBL" id="WEK37185.1"/>
    </source>
</evidence>
<reference evidence="1" key="1">
    <citation type="submission" date="2023-03" db="EMBL/GenBank/DDBJ databases">
        <title>Andean soil-derived lignocellulolytic bacterial consortium as a source of novel taxa and putative plastic-active enzymes.</title>
        <authorList>
            <person name="Diaz-Garcia L."/>
            <person name="Chuvochina M."/>
            <person name="Feuerriegel G."/>
            <person name="Bunk B."/>
            <person name="Sproer C."/>
            <person name="Streit W.R."/>
            <person name="Rodriguez L.M."/>
            <person name="Overmann J."/>
            <person name="Jimenez D.J."/>
        </authorList>
    </citation>
    <scope>NUCLEOTIDE SEQUENCE</scope>
    <source>
        <strain evidence="1">MAG 7</strain>
    </source>
</reference>
<gene>
    <name evidence="1" type="ORF">P0Y53_06705</name>
</gene>
<dbReference type="InterPro" id="IPR045944">
    <property type="entry name" value="DUF6364"/>
</dbReference>
<organism evidence="1 2">
    <name type="scientific">Candidatus Pseudobacter hemicellulosilyticus</name>
    <dbReference type="NCBI Taxonomy" id="3121375"/>
    <lineage>
        <taxon>Bacteria</taxon>
        <taxon>Pseudomonadati</taxon>
        <taxon>Bacteroidota</taxon>
        <taxon>Chitinophagia</taxon>
        <taxon>Chitinophagales</taxon>
        <taxon>Chitinophagaceae</taxon>
        <taxon>Pseudobacter</taxon>
    </lineage>
</organism>
<dbReference type="Pfam" id="PF19891">
    <property type="entry name" value="DUF6364"/>
    <property type="match status" value="1"/>
</dbReference>
<dbReference type="AlphaFoldDB" id="A0AAJ5WZD0"/>
<dbReference type="Proteomes" id="UP001220610">
    <property type="component" value="Chromosome"/>
</dbReference>
<proteinExistence type="predicted"/>
<protein>
    <submittedName>
        <fullName evidence="1">DUF6364 family protein</fullName>
    </submittedName>
</protein>